<sequence length="88" mass="9796">MAGNSITSKRKSEKSIQQTKREVPATLQPLDYTPTPKESIESVQMCKRPSQSGKHVKSRPHVLESLTASPQFQFVQEAPAPEKSAMMQ</sequence>
<dbReference type="EMBL" id="JAGDFL010000476">
    <property type="protein sequence ID" value="KAG7387386.1"/>
    <property type="molecule type" value="Genomic_DNA"/>
</dbReference>
<feature type="region of interest" description="Disordered" evidence="1">
    <location>
        <begin position="1"/>
        <end position="42"/>
    </location>
</feature>
<dbReference type="Proteomes" id="UP000693981">
    <property type="component" value="Unassembled WGS sequence"/>
</dbReference>
<evidence type="ECO:0000313" key="2">
    <source>
        <dbReference type="EMBL" id="KAG7387386.1"/>
    </source>
</evidence>
<name>A0A8T1W2A9_9STRA</name>
<reference evidence="2" key="1">
    <citation type="submission" date="2021-02" db="EMBL/GenBank/DDBJ databases">
        <authorList>
            <person name="Palmer J.M."/>
        </authorList>
    </citation>
    <scope>NUCLEOTIDE SEQUENCE</scope>
    <source>
        <strain evidence="2">SCRP23</strain>
    </source>
</reference>
<organism evidence="2 3">
    <name type="scientific">Phytophthora boehmeriae</name>
    <dbReference type="NCBI Taxonomy" id="109152"/>
    <lineage>
        <taxon>Eukaryota</taxon>
        <taxon>Sar</taxon>
        <taxon>Stramenopiles</taxon>
        <taxon>Oomycota</taxon>
        <taxon>Peronosporomycetes</taxon>
        <taxon>Peronosporales</taxon>
        <taxon>Peronosporaceae</taxon>
        <taxon>Phytophthora</taxon>
    </lineage>
</organism>
<accession>A0A8T1W2A9</accession>
<comment type="caution">
    <text evidence="2">The sequence shown here is derived from an EMBL/GenBank/DDBJ whole genome shotgun (WGS) entry which is preliminary data.</text>
</comment>
<proteinExistence type="predicted"/>
<evidence type="ECO:0000256" key="1">
    <source>
        <dbReference type="SAM" id="MobiDB-lite"/>
    </source>
</evidence>
<evidence type="ECO:0000313" key="3">
    <source>
        <dbReference type="Proteomes" id="UP000693981"/>
    </source>
</evidence>
<keyword evidence="3" id="KW-1185">Reference proteome</keyword>
<dbReference type="OrthoDB" id="90617at2759"/>
<dbReference type="AlphaFoldDB" id="A0A8T1W2A9"/>
<gene>
    <name evidence="2" type="ORF">PHYBOEH_008252</name>
</gene>
<protein>
    <submittedName>
        <fullName evidence="2">Uncharacterized protein</fullName>
    </submittedName>
</protein>